<gene>
    <name evidence="1" type="ORF">X975_03739</name>
</gene>
<proteinExistence type="predicted"/>
<sequence length="166" mass="18505">MTWGGFSNIDTSEMACKISHDWLKYIEILAMEEIKNNLLSKGQNTVLYMNLFSDVKSCGVPKTLIHASTQTNVCETDVLLENVIFPNAVSPNMTDDKVTNIASYSSCHATLGACDDIVNVSPLYGDQMKSVFSSQNHKKVLTFIESNIKQNKTLTIIQCENIIKYV</sequence>
<dbReference type="AlphaFoldDB" id="A0A087UH06"/>
<dbReference type="EMBL" id="KK119750">
    <property type="protein sequence ID" value="KFM76645.1"/>
    <property type="molecule type" value="Genomic_DNA"/>
</dbReference>
<protein>
    <submittedName>
        <fullName evidence="1">Uncharacterized protein</fullName>
    </submittedName>
</protein>
<organism evidence="1 2">
    <name type="scientific">Stegodyphus mimosarum</name>
    <name type="common">African social velvet spider</name>
    <dbReference type="NCBI Taxonomy" id="407821"/>
    <lineage>
        <taxon>Eukaryota</taxon>
        <taxon>Metazoa</taxon>
        <taxon>Ecdysozoa</taxon>
        <taxon>Arthropoda</taxon>
        <taxon>Chelicerata</taxon>
        <taxon>Arachnida</taxon>
        <taxon>Araneae</taxon>
        <taxon>Araneomorphae</taxon>
        <taxon>Entelegynae</taxon>
        <taxon>Eresoidea</taxon>
        <taxon>Eresidae</taxon>
        <taxon>Stegodyphus</taxon>
    </lineage>
</organism>
<evidence type="ECO:0000313" key="1">
    <source>
        <dbReference type="EMBL" id="KFM76645.1"/>
    </source>
</evidence>
<reference evidence="1 2" key="1">
    <citation type="submission" date="2013-11" db="EMBL/GenBank/DDBJ databases">
        <title>Genome sequencing of Stegodyphus mimosarum.</title>
        <authorList>
            <person name="Bechsgaard J."/>
        </authorList>
    </citation>
    <scope>NUCLEOTIDE SEQUENCE [LARGE SCALE GENOMIC DNA]</scope>
</reference>
<accession>A0A087UH06</accession>
<keyword evidence="2" id="KW-1185">Reference proteome</keyword>
<dbReference type="Proteomes" id="UP000054359">
    <property type="component" value="Unassembled WGS sequence"/>
</dbReference>
<name>A0A087UH06_STEMI</name>
<evidence type="ECO:0000313" key="2">
    <source>
        <dbReference type="Proteomes" id="UP000054359"/>
    </source>
</evidence>
<feature type="non-terminal residue" evidence="1">
    <location>
        <position position="166"/>
    </location>
</feature>